<reference evidence="3 4" key="2">
    <citation type="submission" date="2015-01" db="EMBL/GenBank/DDBJ databases">
        <authorList>
            <consortium name="NBRP consortium"/>
            <person name="Sawabe T."/>
            <person name="Meirelles P."/>
            <person name="Feng G."/>
            <person name="Sayaka M."/>
            <person name="Hattori M."/>
            <person name="Ohkuma M."/>
        </authorList>
    </citation>
    <scope>NUCLEOTIDE SEQUENCE [LARGE SCALE GENOMIC DNA]</scope>
    <source>
        <strain evidence="4">JCM 19241</strain>
    </source>
</reference>
<feature type="domain" description="Transposase IS116/IS110/IS902 C-terminal" evidence="2">
    <location>
        <begin position="212"/>
        <end position="294"/>
    </location>
</feature>
<gene>
    <name evidence="3" type="ORF">JCM19241_3197</name>
</gene>
<dbReference type="Pfam" id="PF02371">
    <property type="entry name" value="Transposase_20"/>
    <property type="match status" value="1"/>
</dbReference>
<organism evidence="3 4">
    <name type="scientific">Vibrio ishigakensis</name>
    <dbReference type="NCBI Taxonomy" id="1481914"/>
    <lineage>
        <taxon>Bacteria</taxon>
        <taxon>Pseudomonadati</taxon>
        <taxon>Pseudomonadota</taxon>
        <taxon>Gammaproteobacteria</taxon>
        <taxon>Vibrionales</taxon>
        <taxon>Vibrionaceae</taxon>
        <taxon>Vibrio</taxon>
    </lineage>
</organism>
<dbReference type="InterPro" id="IPR002525">
    <property type="entry name" value="Transp_IS110-like_N"/>
</dbReference>
<dbReference type="GO" id="GO:0006313">
    <property type="term" value="P:DNA transposition"/>
    <property type="evidence" value="ECO:0007669"/>
    <property type="project" value="InterPro"/>
</dbReference>
<dbReference type="GO" id="GO:0003677">
    <property type="term" value="F:DNA binding"/>
    <property type="evidence" value="ECO:0007669"/>
    <property type="project" value="InterPro"/>
</dbReference>
<proteinExistence type="predicted"/>
<accession>A0A0B8QGZ9</accession>
<dbReference type="Pfam" id="PF01548">
    <property type="entry name" value="DEDD_Tnp_IS110"/>
    <property type="match status" value="1"/>
</dbReference>
<dbReference type="NCBIfam" id="NF033542">
    <property type="entry name" value="transpos_IS110"/>
    <property type="match status" value="1"/>
</dbReference>
<protein>
    <submittedName>
        <fullName evidence="3">Mobile element protein</fullName>
    </submittedName>
</protein>
<reference evidence="3 4" key="1">
    <citation type="submission" date="2015-01" db="EMBL/GenBank/DDBJ databases">
        <title>Vibrio sp. C94 JCM 19241 whole genome shotgun sequence.</title>
        <authorList>
            <person name="Sawabe T."/>
            <person name="Meirelles P."/>
            <person name="Feng G."/>
            <person name="Sayaka M."/>
            <person name="Hattori M."/>
            <person name="Ohkuma M."/>
        </authorList>
    </citation>
    <scope>NUCLEOTIDE SEQUENCE [LARGE SCALE GENOMIC DNA]</scope>
    <source>
        <strain evidence="4">JCM 19241</strain>
    </source>
</reference>
<dbReference type="PANTHER" id="PTHR33055:SF13">
    <property type="entry name" value="TRANSPOSASE"/>
    <property type="match status" value="1"/>
</dbReference>
<name>A0A0B8QGZ9_9VIBR</name>
<dbReference type="STRING" id="1481914.JCM19241_3197"/>
<dbReference type="InterPro" id="IPR047650">
    <property type="entry name" value="Transpos_IS110"/>
</dbReference>
<dbReference type="Proteomes" id="UP000031666">
    <property type="component" value="Unassembled WGS sequence"/>
</dbReference>
<evidence type="ECO:0000313" key="3">
    <source>
        <dbReference type="EMBL" id="GAM78895.1"/>
    </source>
</evidence>
<dbReference type="PANTHER" id="PTHR33055">
    <property type="entry name" value="TRANSPOSASE FOR INSERTION SEQUENCE ELEMENT IS1111A"/>
    <property type="match status" value="1"/>
</dbReference>
<feature type="domain" description="Transposase IS110-like N-terminal" evidence="1">
    <location>
        <begin position="15"/>
        <end position="128"/>
    </location>
</feature>
<evidence type="ECO:0000313" key="4">
    <source>
        <dbReference type="Proteomes" id="UP000031666"/>
    </source>
</evidence>
<sequence length="336" mass="37699">MNTPSIPHLKNCTAIGIDVSKKTLDFAGLTAERTVQYQLNNTVESIEKLASKLVSVDYQGKIICESTGHYHLKLVSVFSKHKLNLYVINPLLSSKHSQANIRKTKTDPVDAKTLATMCITERNLPKPTLTNDRNLLITLKVGQIKAMEKLIQKMGGSLRLYEETYQDLGFEMSEIQQELLTKLSELKSLHKCMLTELDSLVRESNDSSRDTDILSSIPGISSTTAALLSQLDREVKSCHSWVAFIGLDTSIRQSGTWKGKGKLSKRGNTYLRKRVFCSAWGAMMHDEHFKAYYESLRAEGRGYKEALCILAKKQIRIAYHLLSCGEKYDPSKAFGA</sequence>
<dbReference type="EMBL" id="BBSC01000028">
    <property type="protein sequence ID" value="GAM78895.1"/>
    <property type="molecule type" value="Genomic_DNA"/>
</dbReference>
<dbReference type="GO" id="GO:0004803">
    <property type="term" value="F:transposase activity"/>
    <property type="evidence" value="ECO:0007669"/>
    <property type="project" value="InterPro"/>
</dbReference>
<dbReference type="InterPro" id="IPR003346">
    <property type="entry name" value="Transposase_20"/>
</dbReference>
<evidence type="ECO:0000259" key="1">
    <source>
        <dbReference type="Pfam" id="PF01548"/>
    </source>
</evidence>
<dbReference type="AlphaFoldDB" id="A0A0B8QGZ9"/>
<evidence type="ECO:0000259" key="2">
    <source>
        <dbReference type="Pfam" id="PF02371"/>
    </source>
</evidence>
<comment type="caution">
    <text evidence="3">The sequence shown here is derived from an EMBL/GenBank/DDBJ whole genome shotgun (WGS) entry which is preliminary data.</text>
</comment>